<evidence type="ECO:0000256" key="2">
    <source>
        <dbReference type="ARBA" id="ARBA00022448"/>
    </source>
</evidence>
<comment type="subcellular location">
    <subcellularLocation>
        <location evidence="1">Nucleus</location>
    </subcellularLocation>
</comment>
<dbReference type="AlphaFoldDB" id="A0A7R9KDR4"/>
<protein>
    <recommendedName>
        <fullName evidence="4">Nucleoporin Nup120/160 beta-propeller domain-containing protein</fullName>
    </recommendedName>
</protein>
<keyword evidence="6" id="KW-1185">Reference proteome</keyword>
<dbReference type="EMBL" id="OC855051">
    <property type="protein sequence ID" value="CAD7621098.1"/>
    <property type="molecule type" value="Genomic_DNA"/>
</dbReference>
<evidence type="ECO:0000313" key="6">
    <source>
        <dbReference type="Proteomes" id="UP000759131"/>
    </source>
</evidence>
<reference evidence="5" key="1">
    <citation type="submission" date="2020-11" db="EMBL/GenBank/DDBJ databases">
        <authorList>
            <person name="Tran Van P."/>
        </authorList>
    </citation>
    <scope>NUCLEOTIDE SEQUENCE</scope>
</reference>
<sequence length="233" mass="25791">MARCGQQYSPRLHVIGKRRCLHLPRLACLHHKHCQQIHLLVCYHPISASHCAHNDNGIDTIDTIDCRPHRKTNNDILELTELSMDTNLTGNQLKLHFQKNPVLEGVSVHETIDKVYVLVATVSSVHRFVFTHPRKLGSISAASTRSSPQSLLTSVTGIELLRPSIFYNVYTQDLDNPSNYSVLPSYGSSLGLPIPTTSCSWLTPQREAVFVIANNVGSLLVVRLGAPEDSGNP</sequence>
<evidence type="ECO:0000259" key="4">
    <source>
        <dbReference type="Pfam" id="PF11715"/>
    </source>
</evidence>
<evidence type="ECO:0000313" key="5">
    <source>
        <dbReference type="EMBL" id="CAD7621098.1"/>
    </source>
</evidence>
<evidence type="ECO:0000256" key="1">
    <source>
        <dbReference type="ARBA" id="ARBA00004123"/>
    </source>
</evidence>
<dbReference type="OrthoDB" id="67716at2759"/>
<gene>
    <name evidence="5" type="ORF">OSB1V03_LOCUS1574</name>
</gene>
<proteinExistence type="predicted"/>
<dbReference type="InterPro" id="IPR059141">
    <property type="entry name" value="Beta-prop_Nup120_160"/>
</dbReference>
<accession>A0A7R9KDR4</accession>
<evidence type="ECO:0000256" key="3">
    <source>
        <dbReference type="ARBA" id="ARBA00023242"/>
    </source>
</evidence>
<dbReference type="PANTHER" id="PTHR21286">
    <property type="entry name" value="NUCLEAR PORE COMPLEX PROTEIN NUP160"/>
    <property type="match status" value="1"/>
</dbReference>
<dbReference type="PANTHER" id="PTHR21286:SF0">
    <property type="entry name" value="NUCLEAR PORE COMPLEX PROTEIN NUP160"/>
    <property type="match status" value="1"/>
</dbReference>
<dbReference type="GO" id="GO:0005643">
    <property type="term" value="C:nuclear pore"/>
    <property type="evidence" value="ECO:0007669"/>
    <property type="project" value="TreeGrafter"/>
</dbReference>
<dbReference type="EMBL" id="CAJPIZ010000476">
    <property type="protein sequence ID" value="CAG2101528.1"/>
    <property type="molecule type" value="Genomic_DNA"/>
</dbReference>
<dbReference type="GO" id="GO:0017056">
    <property type="term" value="F:structural constituent of nuclear pore"/>
    <property type="evidence" value="ECO:0007669"/>
    <property type="project" value="TreeGrafter"/>
</dbReference>
<keyword evidence="3" id="KW-0539">Nucleus</keyword>
<dbReference type="Proteomes" id="UP000759131">
    <property type="component" value="Unassembled WGS sequence"/>
</dbReference>
<feature type="domain" description="Nucleoporin Nup120/160 beta-propeller" evidence="4">
    <location>
        <begin position="72"/>
        <end position="228"/>
    </location>
</feature>
<keyword evidence="2" id="KW-0813">Transport</keyword>
<name>A0A7R9KDR4_9ACAR</name>
<dbReference type="InterPro" id="IPR021717">
    <property type="entry name" value="Nucleoporin_Nup160"/>
</dbReference>
<dbReference type="Pfam" id="PF11715">
    <property type="entry name" value="Beta-prop_Nup120_160"/>
    <property type="match status" value="1"/>
</dbReference>
<organism evidence="5">
    <name type="scientific">Medioppia subpectinata</name>
    <dbReference type="NCBI Taxonomy" id="1979941"/>
    <lineage>
        <taxon>Eukaryota</taxon>
        <taxon>Metazoa</taxon>
        <taxon>Ecdysozoa</taxon>
        <taxon>Arthropoda</taxon>
        <taxon>Chelicerata</taxon>
        <taxon>Arachnida</taxon>
        <taxon>Acari</taxon>
        <taxon>Acariformes</taxon>
        <taxon>Sarcoptiformes</taxon>
        <taxon>Oribatida</taxon>
        <taxon>Brachypylina</taxon>
        <taxon>Oppioidea</taxon>
        <taxon>Oppiidae</taxon>
        <taxon>Medioppia</taxon>
    </lineage>
</organism>